<dbReference type="AlphaFoldDB" id="A0A1M4N6E1"/>
<dbReference type="InterPro" id="IPR005331">
    <property type="entry name" value="Sulfotransferase"/>
</dbReference>
<gene>
    <name evidence="1" type="ORF">KARMA_3744</name>
</gene>
<protein>
    <recommendedName>
        <fullName evidence="3">Sulfotransferase family protein</fullName>
    </recommendedName>
</protein>
<dbReference type="EMBL" id="FMJB01000064">
    <property type="protein sequence ID" value="SCM69505.1"/>
    <property type="molecule type" value="Genomic_DNA"/>
</dbReference>
<dbReference type="SUPFAM" id="SSF52540">
    <property type="entry name" value="P-loop containing nucleoside triphosphate hydrolases"/>
    <property type="match status" value="1"/>
</dbReference>
<dbReference type="RefSeq" id="WP_072709150.1">
    <property type="nucleotide sequence ID" value="NZ_FMJB01000064.1"/>
</dbReference>
<dbReference type="Gene3D" id="3.40.50.300">
    <property type="entry name" value="P-loop containing nucleotide triphosphate hydrolases"/>
    <property type="match status" value="1"/>
</dbReference>
<evidence type="ECO:0008006" key="3">
    <source>
        <dbReference type="Google" id="ProtNLM"/>
    </source>
</evidence>
<dbReference type="GO" id="GO:0008146">
    <property type="term" value="F:sulfotransferase activity"/>
    <property type="evidence" value="ECO:0007669"/>
    <property type="project" value="InterPro"/>
</dbReference>
<reference evidence="2" key="1">
    <citation type="submission" date="2016-09" db="EMBL/GenBank/DDBJ databases">
        <authorList>
            <person name="Wibberg D."/>
        </authorList>
    </citation>
    <scope>NUCLEOTIDE SEQUENCE [LARGE SCALE GENOMIC DNA]</scope>
</reference>
<name>A0A1M4N6E1_9RHOB</name>
<evidence type="ECO:0000313" key="2">
    <source>
        <dbReference type="Proteomes" id="UP000184085"/>
    </source>
</evidence>
<sequence>MANFRLHNPDCVIIHIHKTGGTTIRRHLWDGRFSGRAFGEMRPEWRNLYKFAFVRHPLDRFVSAYSYFNQHRGFKGSIEDFAAIAMNVTIDHTGTRRTKPEIIRHHTIQQTHRFYCLNAADDLYRFEDFDNDIARLAKKVGLTYENIPHANRSEHLNWEAHITGPLLDQLCAFYARDFADLGYIAP</sequence>
<dbReference type="GO" id="GO:0016020">
    <property type="term" value="C:membrane"/>
    <property type="evidence" value="ECO:0007669"/>
    <property type="project" value="InterPro"/>
</dbReference>
<dbReference type="Proteomes" id="UP000184085">
    <property type="component" value="Unassembled WGS sequence"/>
</dbReference>
<evidence type="ECO:0000313" key="1">
    <source>
        <dbReference type="EMBL" id="SCM69505.1"/>
    </source>
</evidence>
<proteinExistence type="predicted"/>
<accession>A0A1M4N6E1</accession>
<keyword evidence="2" id="KW-1185">Reference proteome</keyword>
<organism evidence="1 2">
    <name type="scientific">Donghicola eburneus</name>
    <dbReference type="NCBI Taxonomy" id="393278"/>
    <lineage>
        <taxon>Bacteria</taxon>
        <taxon>Pseudomonadati</taxon>
        <taxon>Pseudomonadota</taxon>
        <taxon>Alphaproteobacteria</taxon>
        <taxon>Rhodobacterales</taxon>
        <taxon>Roseobacteraceae</taxon>
        <taxon>Donghicola</taxon>
    </lineage>
</organism>
<dbReference type="Pfam" id="PF03567">
    <property type="entry name" value="Sulfotransfer_2"/>
    <property type="match status" value="1"/>
</dbReference>
<dbReference type="InterPro" id="IPR027417">
    <property type="entry name" value="P-loop_NTPase"/>
</dbReference>